<feature type="compositionally biased region" description="Low complexity" evidence="2">
    <location>
        <begin position="1090"/>
        <end position="1101"/>
    </location>
</feature>
<dbReference type="GO" id="GO:0005634">
    <property type="term" value="C:nucleus"/>
    <property type="evidence" value="ECO:0007669"/>
    <property type="project" value="UniProtKB-UniRule"/>
</dbReference>
<dbReference type="OrthoDB" id="6247875at2759"/>
<feature type="compositionally biased region" description="Low complexity" evidence="2">
    <location>
        <begin position="965"/>
        <end position="992"/>
    </location>
</feature>
<feature type="compositionally biased region" description="Basic and acidic residues" evidence="2">
    <location>
        <begin position="535"/>
        <end position="557"/>
    </location>
</feature>
<dbReference type="InterPro" id="IPR036910">
    <property type="entry name" value="HMG_box_dom_sf"/>
</dbReference>
<feature type="compositionally biased region" description="Low complexity" evidence="2">
    <location>
        <begin position="388"/>
        <end position="398"/>
    </location>
</feature>
<feature type="compositionally biased region" description="Low complexity" evidence="2">
    <location>
        <begin position="239"/>
        <end position="272"/>
    </location>
</feature>
<dbReference type="PROSITE" id="PS50118">
    <property type="entry name" value="HMG_BOX_2"/>
    <property type="match status" value="1"/>
</dbReference>
<comment type="caution">
    <text evidence="4">The sequence shown here is derived from an EMBL/GenBank/DDBJ whole genome shotgun (WGS) entry which is preliminary data.</text>
</comment>
<dbReference type="CDD" id="cd01389">
    <property type="entry name" value="HMG-box_ROX1-like"/>
    <property type="match status" value="1"/>
</dbReference>
<evidence type="ECO:0000259" key="3">
    <source>
        <dbReference type="PROSITE" id="PS50118"/>
    </source>
</evidence>
<feature type="compositionally biased region" description="Low complexity" evidence="2">
    <location>
        <begin position="840"/>
        <end position="853"/>
    </location>
</feature>
<evidence type="ECO:0000313" key="4">
    <source>
        <dbReference type="EMBL" id="PAV15517.1"/>
    </source>
</evidence>
<feature type="compositionally biased region" description="Low complexity" evidence="2">
    <location>
        <begin position="621"/>
        <end position="650"/>
    </location>
</feature>
<dbReference type="Gene3D" id="1.10.30.10">
    <property type="entry name" value="High mobility group box domain"/>
    <property type="match status" value="1"/>
</dbReference>
<dbReference type="GO" id="GO:0003677">
    <property type="term" value="F:DNA binding"/>
    <property type="evidence" value="ECO:0007669"/>
    <property type="project" value="UniProtKB-UniRule"/>
</dbReference>
<feature type="region of interest" description="Disordered" evidence="2">
    <location>
        <begin position="237"/>
        <end position="272"/>
    </location>
</feature>
<feature type="region of interest" description="Disordered" evidence="2">
    <location>
        <begin position="963"/>
        <end position="1037"/>
    </location>
</feature>
<feature type="region of interest" description="Disordered" evidence="2">
    <location>
        <begin position="160"/>
        <end position="218"/>
    </location>
</feature>
<feature type="region of interest" description="Disordered" evidence="2">
    <location>
        <begin position="711"/>
        <end position="736"/>
    </location>
</feature>
<dbReference type="Proteomes" id="UP000217199">
    <property type="component" value="Unassembled WGS sequence"/>
</dbReference>
<evidence type="ECO:0000313" key="5">
    <source>
        <dbReference type="Proteomes" id="UP000217199"/>
    </source>
</evidence>
<feature type="region of interest" description="Disordered" evidence="2">
    <location>
        <begin position="407"/>
        <end position="426"/>
    </location>
</feature>
<reference evidence="4 5" key="1">
    <citation type="journal article" date="2017" name="Mol. Ecol.">
        <title>Comparative and population genomic landscape of Phellinus noxius: A hypervariable fungus causing root rot in trees.</title>
        <authorList>
            <person name="Chung C.L."/>
            <person name="Lee T.J."/>
            <person name="Akiba M."/>
            <person name="Lee H.H."/>
            <person name="Kuo T.H."/>
            <person name="Liu D."/>
            <person name="Ke H.M."/>
            <person name="Yokoi T."/>
            <person name="Roa M.B."/>
            <person name="Lu M.J."/>
            <person name="Chang Y.Y."/>
            <person name="Ann P.J."/>
            <person name="Tsai J.N."/>
            <person name="Chen C.Y."/>
            <person name="Tzean S.S."/>
            <person name="Ota Y."/>
            <person name="Hattori T."/>
            <person name="Sahashi N."/>
            <person name="Liou R.F."/>
            <person name="Kikuchi T."/>
            <person name="Tsai I.J."/>
        </authorList>
    </citation>
    <scope>NUCLEOTIDE SEQUENCE [LARGE SCALE GENOMIC DNA]</scope>
    <source>
        <strain evidence="4 5">FFPRI411160</strain>
    </source>
</reference>
<feature type="compositionally biased region" description="Polar residues" evidence="2">
    <location>
        <begin position="575"/>
        <end position="586"/>
    </location>
</feature>
<feature type="region of interest" description="Disordered" evidence="2">
    <location>
        <begin position="1051"/>
        <end position="1106"/>
    </location>
</feature>
<organism evidence="4 5">
    <name type="scientific">Pyrrhoderma noxium</name>
    <dbReference type="NCBI Taxonomy" id="2282107"/>
    <lineage>
        <taxon>Eukaryota</taxon>
        <taxon>Fungi</taxon>
        <taxon>Dikarya</taxon>
        <taxon>Basidiomycota</taxon>
        <taxon>Agaricomycotina</taxon>
        <taxon>Agaricomycetes</taxon>
        <taxon>Hymenochaetales</taxon>
        <taxon>Hymenochaetaceae</taxon>
        <taxon>Pyrrhoderma</taxon>
    </lineage>
</organism>
<proteinExistence type="predicted"/>
<keyword evidence="1" id="KW-0238">DNA-binding</keyword>
<dbReference type="SMART" id="SM00398">
    <property type="entry name" value="HMG"/>
    <property type="match status" value="1"/>
</dbReference>
<feature type="domain" description="HMG box" evidence="3">
    <location>
        <begin position="431"/>
        <end position="523"/>
    </location>
</feature>
<keyword evidence="5" id="KW-1185">Reference proteome</keyword>
<gene>
    <name evidence="4" type="ORF">PNOK_0928100</name>
</gene>
<dbReference type="SUPFAM" id="SSF47095">
    <property type="entry name" value="HMG-box"/>
    <property type="match status" value="1"/>
</dbReference>
<dbReference type="InParanoid" id="A0A286U7H1"/>
<feature type="compositionally biased region" description="Basic residues" evidence="2">
    <location>
        <begin position="607"/>
        <end position="620"/>
    </location>
</feature>
<accession>A0A286U7H1</accession>
<evidence type="ECO:0000256" key="2">
    <source>
        <dbReference type="SAM" id="MobiDB-lite"/>
    </source>
</evidence>
<feature type="compositionally biased region" description="Low complexity" evidence="2">
    <location>
        <begin position="787"/>
        <end position="803"/>
    </location>
</feature>
<feature type="DNA-binding region" description="HMG box" evidence="1">
    <location>
        <begin position="431"/>
        <end position="523"/>
    </location>
</feature>
<sequence length="1174" mass="126077">MRKYVCPYWNTKRFWDTGPISGTSTAAADALSNTNTVKTTIENGMESPMSLTAATTTPFFYHPYELTGSVNSGELEMAVPSPTPRALNFPSTSTSTSTTAAATLSSAAIPSSSSRSLLAPHFGQQISCDLDGPTPRALAFPEGVRDCYEQLTLTLPIAGSQNQNNSLTNSPSDLVPCSTTSSTSSAFSTDSIMTSATSPPTSISSPDMSSSPTDYEFNSNKHDAVQQFIQPRYELQVQAPTPTTATIPPIRRSQSSHLPPTSSSSSSSYSYLQRSSESHHSFGMNGYSGSRHFFSPAMTTSPVPRTQTNTPRSASPVSPPTLTLAHRRRGATISSLNIPSSSKDMINFGSQRPNFVSGPVPFPSSHSNSYDSDIVESQPQSQTEIEPSRCQPRSRSQSVVPNVQASNPHAHGIMLNGGGERRPKRGDEDYIKRPENAFILFRRSCCLKQNGEGQDAGEGAGVVNSTAASITTTTAAGRRQRQADLSKTISQLWRSLSPDERKYWDDLAKQRKKEHEEMYPWYVYQPSRSNKEKKKSGSGDKKEKDGKKRDRERKRDEVDEMGSEEEGSSYRASALNASSRSTSLSTREGQSRSRVRGVGGEAEREREKRRKKLERQRVRARASSITSNVTSNTSLSGMTMLSGTTTTTSTTEEEVETESSSCGFGGFYPYSTRTTSVSSLMEEGEVEGEEVKHSVMLSLPMGMSLPSMPMRPSPEEMEVDGGEEGGSRGSGESVNINVGVLGSNPLASFSLESGPLSTNTNTNTHVGASPLQRVGAYGHGHGHGHGHSLSMSAMSGHSYQPHQEQNHHRNQQQQPQQHLNQSQDQIQRGVSPMGYVLGQSRRSSSASGAPADGPMERMYLPSASSSSSPAHTHANVNATGVSTIKLPTLLGNSSVVECERQREGGAVKEETSGKCDLTMMGMKTSHPLRARAQTTTTASPMSLSLAYPGMGMGISIPNEPSVGGPMSAPVSMSMTMSPSSLCSSPSVASLGEEGQGQGQVRERGLFLPSSQQEQEQGREGSKEQGQGQEKGHGWGDDYGLPSWAAIPCFEEQQQQQQQHHHQAHMHGSMQGQEYLEQQQQSQQQRRDEGSSQPQSPVSSQGQGNGAGLDMSWMGFGMCGASAGAIGGVMGTMGSMGMMGMGAMGSMDGMMGGVDVDLYGYNPFFGNELLDPSQL</sequence>
<feature type="compositionally biased region" description="Low complexity" evidence="2">
    <location>
        <begin position="178"/>
        <end position="214"/>
    </location>
</feature>
<feature type="region of interest" description="Disordered" evidence="2">
    <location>
        <begin position="293"/>
        <end position="338"/>
    </location>
</feature>
<dbReference type="STRING" id="2282107.A0A286U7H1"/>
<name>A0A286U7H1_9AGAM</name>
<dbReference type="Pfam" id="PF00505">
    <property type="entry name" value="HMG_box"/>
    <property type="match status" value="1"/>
</dbReference>
<feature type="compositionally biased region" description="Low complexity" evidence="2">
    <location>
        <begin position="861"/>
        <end position="870"/>
    </location>
</feature>
<feature type="compositionally biased region" description="Acidic residues" evidence="2">
    <location>
        <begin position="558"/>
        <end position="567"/>
    </location>
</feature>
<feature type="region of interest" description="Disordered" evidence="2">
    <location>
        <begin position="527"/>
        <end position="663"/>
    </location>
</feature>
<dbReference type="InterPro" id="IPR009071">
    <property type="entry name" value="HMG_box_dom"/>
</dbReference>
<feature type="compositionally biased region" description="Low complexity" evidence="2">
    <location>
        <begin position="1065"/>
        <end position="1083"/>
    </location>
</feature>
<feature type="compositionally biased region" description="Polar residues" evidence="2">
    <location>
        <begin position="364"/>
        <end position="385"/>
    </location>
</feature>
<feature type="compositionally biased region" description="Polar residues" evidence="2">
    <location>
        <begin position="297"/>
        <end position="316"/>
    </location>
</feature>
<feature type="region of interest" description="Disordered" evidence="2">
    <location>
        <begin position="752"/>
        <end position="825"/>
    </location>
</feature>
<feature type="compositionally biased region" description="Polar residues" evidence="2">
    <location>
        <begin position="752"/>
        <end position="766"/>
    </location>
</feature>
<keyword evidence="1" id="KW-0539">Nucleus</keyword>
<evidence type="ECO:0000256" key="1">
    <source>
        <dbReference type="PROSITE-ProRule" id="PRU00267"/>
    </source>
</evidence>
<feature type="compositionally biased region" description="Polar residues" evidence="2">
    <location>
        <begin position="160"/>
        <end position="172"/>
    </location>
</feature>
<feature type="compositionally biased region" description="Low complexity" evidence="2">
    <location>
        <begin position="811"/>
        <end position="825"/>
    </location>
</feature>
<feature type="region of interest" description="Disordered" evidence="2">
    <location>
        <begin position="357"/>
        <end position="401"/>
    </location>
</feature>
<feature type="region of interest" description="Disordered" evidence="2">
    <location>
        <begin position="838"/>
        <end position="874"/>
    </location>
</feature>
<dbReference type="AlphaFoldDB" id="A0A286U7H1"/>
<protein>
    <submittedName>
        <fullName evidence="4">HMG</fullName>
    </submittedName>
</protein>
<dbReference type="EMBL" id="NBII01000010">
    <property type="protein sequence ID" value="PAV15517.1"/>
    <property type="molecule type" value="Genomic_DNA"/>
</dbReference>